<keyword evidence="3" id="KW-0560">Oxidoreductase</keyword>
<evidence type="ECO:0000256" key="3">
    <source>
        <dbReference type="ARBA" id="ARBA00023002"/>
    </source>
</evidence>
<dbReference type="Pfam" id="PF13462">
    <property type="entry name" value="Thioredoxin_4"/>
    <property type="match status" value="1"/>
</dbReference>
<keyword evidence="9" id="KW-1185">Reference proteome</keyword>
<keyword evidence="2" id="KW-0732">Signal</keyword>
<keyword evidence="4" id="KW-1015">Disulfide bond</keyword>
<keyword evidence="6" id="KW-0472">Membrane</keyword>
<evidence type="ECO:0000256" key="5">
    <source>
        <dbReference type="ARBA" id="ARBA00023284"/>
    </source>
</evidence>
<evidence type="ECO:0000259" key="7">
    <source>
        <dbReference type="PROSITE" id="PS51352"/>
    </source>
</evidence>
<dbReference type="AlphaFoldDB" id="A0A4P2VIM7"/>
<dbReference type="SUPFAM" id="SSF52833">
    <property type="entry name" value="Thioredoxin-like"/>
    <property type="match status" value="1"/>
</dbReference>
<keyword evidence="6" id="KW-1133">Transmembrane helix</keyword>
<comment type="similarity">
    <text evidence="1">Belongs to the thioredoxin family. DsbA subfamily.</text>
</comment>
<dbReference type="Proteomes" id="UP000291236">
    <property type="component" value="Chromosome"/>
</dbReference>
<reference evidence="8 9" key="1">
    <citation type="submission" date="2018-12" db="EMBL/GenBank/DDBJ databases">
        <title>Rubrispira sanarue gen. nov., sp., nov., a member of the order Silvanigrellales, isolated from a brackish lake in Hamamatsu Japan.</title>
        <authorList>
            <person name="Maejima Y."/>
            <person name="Iino T."/>
            <person name="Muraguchi Y."/>
            <person name="Fukuda K."/>
            <person name="Nojiri H."/>
            <person name="Ohkuma M."/>
            <person name="Moriuchi R."/>
            <person name="Dohra H."/>
            <person name="Kimbara K."/>
            <person name="Shintani M."/>
        </authorList>
    </citation>
    <scope>NUCLEOTIDE SEQUENCE [LARGE SCALE GENOMIC DNA]</scope>
    <source>
        <strain evidence="8 9">RF1110005</strain>
    </source>
</reference>
<evidence type="ECO:0000256" key="2">
    <source>
        <dbReference type="ARBA" id="ARBA00022729"/>
    </source>
</evidence>
<proteinExistence type="inferred from homology"/>
<dbReference type="OrthoDB" id="9780340at2"/>
<gene>
    <name evidence="8" type="ORF">JCM31447_01410</name>
</gene>
<dbReference type="KEGG" id="sbf:JCM31447_01410"/>
<dbReference type="PANTHER" id="PTHR13887:SF14">
    <property type="entry name" value="DISULFIDE BOND FORMATION PROTEIN D"/>
    <property type="match status" value="1"/>
</dbReference>
<dbReference type="PROSITE" id="PS51352">
    <property type="entry name" value="THIOREDOXIN_2"/>
    <property type="match status" value="1"/>
</dbReference>
<evidence type="ECO:0000256" key="1">
    <source>
        <dbReference type="ARBA" id="ARBA00005791"/>
    </source>
</evidence>
<organism evidence="8 9">
    <name type="scientific">Fluviispira sanaruensis</name>
    <dbReference type="NCBI Taxonomy" id="2493639"/>
    <lineage>
        <taxon>Bacteria</taxon>
        <taxon>Pseudomonadati</taxon>
        <taxon>Bdellovibrionota</taxon>
        <taxon>Oligoflexia</taxon>
        <taxon>Silvanigrellales</taxon>
        <taxon>Silvanigrellaceae</taxon>
        <taxon>Fluviispira</taxon>
    </lineage>
</organism>
<dbReference type="GO" id="GO:0016491">
    <property type="term" value="F:oxidoreductase activity"/>
    <property type="evidence" value="ECO:0007669"/>
    <property type="project" value="UniProtKB-KW"/>
</dbReference>
<sequence>MSSGKFIIGGVFIIAAIAGSIPLFFHDYKRFSNSNSTTPSAVSIPKSLDFSQNFSGDSLGTYSNATLKRSDLSSQERQSLFDAESKVYTIVEELLAKRYFDNVIKDYMKKKNIASLSTAQQMFLEEIQTVSSEEIKTFITQNADHPRLKGKPFNEQAAMVRNYLSEEKRNAYFKNFIADASAKGIIEVTGMPKPFQPKVKIDIGNSPSKGPNDAPVTIVEFADFQCPFCANANKVVEEILKEYKGKVRFVFKNFPITQIHPEAMNAAIAGECAFQQNKYWQMHDALFANNTKLGPTLYNKIAQNIGLNLNEFNKCKNDSSVKEKIANEIEYGQKLGINATPAFYINGTQLMGAQPKIEFDQIIKKELAAKN</sequence>
<evidence type="ECO:0000256" key="4">
    <source>
        <dbReference type="ARBA" id="ARBA00023157"/>
    </source>
</evidence>
<dbReference type="RefSeq" id="WP_130605543.1">
    <property type="nucleotide sequence ID" value="NZ_AP019368.1"/>
</dbReference>
<dbReference type="PANTHER" id="PTHR13887">
    <property type="entry name" value="GLUTATHIONE S-TRANSFERASE KAPPA"/>
    <property type="match status" value="1"/>
</dbReference>
<dbReference type="EMBL" id="AP019368">
    <property type="protein sequence ID" value="BBH51724.1"/>
    <property type="molecule type" value="Genomic_DNA"/>
</dbReference>
<keyword evidence="5" id="KW-0676">Redox-active center</keyword>
<feature type="transmembrane region" description="Helical" evidence="6">
    <location>
        <begin position="6"/>
        <end position="25"/>
    </location>
</feature>
<dbReference type="InterPro" id="IPR013766">
    <property type="entry name" value="Thioredoxin_domain"/>
</dbReference>
<protein>
    <submittedName>
        <fullName evidence="8">Thioredoxin</fullName>
    </submittedName>
</protein>
<evidence type="ECO:0000313" key="9">
    <source>
        <dbReference type="Proteomes" id="UP000291236"/>
    </source>
</evidence>
<evidence type="ECO:0000313" key="8">
    <source>
        <dbReference type="EMBL" id="BBH51724.1"/>
    </source>
</evidence>
<dbReference type="InterPro" id="IPR036249">
    <property type="entry name" value="Thioredoxin-like_sf"/>
</dbReference>
<dbReference type="InterPro" id="IPR012336">
    <property type="entry name" value="Thioredoxin-like_fold"/>
</dbReference>
<name>A0A4P2VIM7_FLUSA</name>
<evidence type="ECO:0000256" key="6">
    <source>
        <dbReference type="SAM" id="Phobius"/>
    </source>
</evidence>
<dbReference type="Gene3D" id="3.40.30.10">
    <property type="entry name" value="Glutaredoxin"/>
    <property type="match status" value="1"/>
</dbReference>
<accession>A0A4P2VIM7</accession>
<keyword evidence="6" id="KW-0812">Transmembrane</keyword>
<feature type="domain" description="Thioredoxin" evidence="7">
    <location>
        <begin position="167"/>
        <end position="368"/>
    </location>
</feature>